<dbReference type="InterPro" id="IPR021497">
    <property type="entry name" value="GTA_holin_3TM"/>
</dbReference>
<protein>
    <recommendedName>
        <fullName evidence="3">Holin of 3TMs, for gene-transfer release</fullName>
    </recommendedName>
</protein>
<reference evidence="1 2" key="1">
    <citation type="submission" date="2020-07" db="EMBL/GenBank/DDBJ databases">
        <title>Endozoicomonas sp. nov., isolated from sediment.</title>
        <authorList>
            <person name="Gu T."/>
        </authorList>
    </citation>
    <scope>NUCLEOTIDE SEQUENCE [LARGE SCALE GENOMIC DNA]</scope>
    <source>
        <strain evidence="1 2">SM1973</strain>
    </source>
</reference>
<proteinExistence type="predicted"/>
<comment type="caution">
    <text evidence="1">The sequence shown here is derived from an EMBL/GenBank/DDBJ whole genome shotgun (WGS) entry which is preliminary data.</text>
</comment>
<dbReference type="Pfam" id="PF11351">
    <property type="entry name" value="GTA_holin_3TM"/>
    <property type="match status" value="1"/>
</dbReference>
<evidence type="ECO:0000313" key="2">
    <source>
        <dbReference type="Proteomes" id="UP000569732"/>
    </source>
</evidence>
<gene>
    <name evidence="1" type="ORF">H0A36_24185</name>
</gene>
<sequence length="134" mass="14894">MDIMNIKGLSDSVMMGLDELFTSDEERLKAQIILNEHFNKPHVLQAMANIEEAKHSSIFVSGWRPALGWLCTGLLAYAWIGRDLLIVLLMSSGQSETINKLPDIDTGELLTLVFALLGLGGVRTWEKIKGVARR</sequence>
<accession>A0A853I731</accession>
<keyword evidence="2" id="KW-1185">Reference proteome</keyword>
<evidence type="ECO:0008006" key="3">
    <source>
        <dbReference type="Google" id="ProtNLM"/>
    </source>
</evidence>
<dbReference type="EMBL" id="JACCKB010000061">
    <property type="protein sequence ID" value="NYZ69123.1"/>
    <property type="molecule type" value="Genomic_DNA"/>
</dbReference>
<name>A0A853I731_9GAMM</name>
<dbReference type="Proteomes" id="UP000569732">
    <property type="component" value="Unassembled WGS sequence"/>
</dbReference>
<dbReference type="AlphaFoldDB" id="A0A853I731"/>
<dbReference type="RefSeq" id="WP_180571123.1">
    <property type="nucleotide sequence ID" value="NZ_JACCKB010000061.1"/>
</dbReference>
<evidence type="ECO:0000313" key="1">
    <source>
        <dbReference type="EMBL" id="NYZ69123.1"/>
    </source>
</evidence>
<organism evidence="1 2">
    <name type="scientific">Spartinivicinus marinus</name>
    <dbReference type="NCBI Taxonomy" id="2994442"/>
    <lineage>
        <taxon>Bacteria</taxon>
        <taxon>Pseudomonadati</taxon>
        <taxon>Pseudomonadota</taxon>
        <taxon>Gammaproteobacteria</taxon>
        <taxon>Oceanospirillales</taxon>
        <taxon>Zooshikellaceae</taxon>
        <taxon>Spartinivicinus</taxon>
    </lineage>
</organism>